<dbReference type="PIRSF" id="PIRSF001467">
    <property type="entry name" value="Peptidylpro_ismrse"/>
    <property type="match status" value="1"/>
</dbReference>
<organism evidence="7 8">
    <name type="scientific">Amaricoccus macauensis</name>
    <dbReference type="NCBI Taxonomy" id="57001"/>
    <lineage>
        <taxon>Bacteria</taxon>
        <taxon>Pseudomonadati</taxon>
        <taxon>Pseudomonadota</taxon>
        <taxon>Alphaproteobacteria</taxon>
        <taxon>Rhodobacterales</taxon>
        <taxon>Paracoccaceae</taxon>
        <taxon>Amaricoccus</taxon>
    </lineage>
</organism>
<sequence length="166" mass="18105">MADPENTLVIELKDGGAVEIEMLPDVAPKHVERIKALARAGEYDNVAFHRVIEGFMAQTGDVENGDMEDGFNIRRAGTGGSSQPDLPAEFSKLPFDRGAVGMARSQNPNSGNSQFFIMFQDGHFLNGQYTVWGRVTKGMEHVDNITRGEPPASPDRMVKVRVAADA</sequence>
<keyword evidence="4 5" id="KW-0413">Isomerase</keyword>
<evidence type="ECO:0000256" key="4">
    <source>
        <dbReference type="ARBA" id="ARBA00023235"/>
    </source>
</evidence>
<dbReference type="PRINTS" id="PR00153">
    <property type="entry name" value="CSAPPISMRASE"/>
</dbReference>
<dbReference type="EC" id="5.2.1.8" evidence="5"/>
<evidence type="ECO:0000313" key="7">
    <source>
        <dbReference type="EMBL" id="MBB5222232.1"/>
    </source>
</evidence>
<dbReference type="PANTHER" id="PTHR45625">
    <property type="entry name" value="PEPTIDYL-PROLYL CIS-TRANS ISOMERASE-RELATED"/>
    <property type="match status" value="1"/>
</dbReference>
<dbReference type="GO" id="GO:0003755">
    <property type="term" value="F:peptidyl-prolyl cis-trans isomerase activity"/>
    <property type="evidence" value="ECO:0007669"/>
    <property type="project" value="UniProtKB-UniRule"/>
</dbReference>
<dbReference type="AlphaFoldDB" id="A0A840SSP9"/>
<comment type="function">
    <text evidence="1 5">PPIases accelerate the folding of proteins. It catalyzes the cis-trans isomerization of proline imidic peptide bonds in oligopeptides.</text>
</comment>
<name>A0A840SSP9_9RHOB</name>
<evidence type="ECO:0000256" key="3">
    <source>
        <dbReference type="ARBA" id="ARBA00023110"/>
    </source>
</evidence>
<evidence type="ECO:0000313" key="8">
    <source>
        <dbReference type="Proteomes" id="UP000549457"/>
    </source>
</evidence>
<evidence type="ECO:0000256" key="1">
    <source>
        <dbReference type="ARBA" id="ARBA00002388"/>
    </source>
</evidence>
<dbReference type="PROSITE" id="PS50072">
    <property type="entry name" value="CSA_PPIASE_2"/>
    <property type="match status" value="1"/>
</dbReference>
<dbReference type="Gene3D" id="2.40.100.10">
    <property type="entry name" value="Cyclophilin-like"/>
    <property type="match status" value="1"/>
</dbReference>
<dbReference type="CDD" id="cd00317">
    <property type="entry name" value="cyclophilin"/>
    <property type="match status" value="1"/>
</dbReference>
<gene>
    <name evidence="7" type="ORF">HNP73_002168</name>
</gene>
<dbReference type="InterPro" id="IPR002130">
    <property type="entry name" value="Cyclophilin-type_PPIase_dom"/>
</dbReference>
<feature type="domain" description="PPIase cyclophilin-type" evidence="6">
    <location>
        <begin position="13"/>
        <end position="166"/>
    </location>
</feature>
<proteinExistence type="inferred from homology"/>
<dbReference type="InterPro" id="IPR020892">
    <property type="entry name" value="Cyclophilin-type_PPIase_CS"/>
</dbReference>
<evidence type="ECO:0000256" key="2">
    <source>
        <dbReference type="ARBA" id="ARBA00007365"/>
    </source>
</evidence>
<dbReference type="SUPFAM" id="SSF50891">
    <property type="entry name" value="Cyclophilin-like"/>
    <property type="match status" value="1"/>
</dbReference>
<dbReference type="Pfam" id="PF00160">
    <property type="entry name" value="Pro_isomerase"/>
    <property type="match status" value="1"/>
</dbReference>
<comment type="similarity">
    <text evidence="2 5">Belongs to the cyclophilin-type PPIase family.</text>
</comment>
<comment type="caution">
    <text evidence="7">The sequence shown here is derived from an EMBL/GenBank/DDBJ whole genome shotgun (WGS) entry which is preliminary data.</text>
</comment>
<dbReference type="EMBL" id="JACHFM010000002">
    <property type="protein sequence ID" value="MBB5222232.1"/>
    <property type="molecule type" value="Genomic_DNA"/>
</dbReference>
<keyword evidence="3 5" id="KW-0697">Rotamase</keyword>
<evidence type="ECO:0000256" key="5">
    <source>
        <dbReference type="RuleBase" id="RU363019"/>
    </source>
</evidence>
<dbReference type="RefSeq" id="WP_184148726.1">
    <property type="nucleotide sequence ID" value="NZ_JACHFM010000002.1"/>
</dbReference>
<dbReference type="InterPro" id="IPR029000">
    <property type="entry name" value="Cyclophilin-like_dom_sf"/>
</dbReference>
<dbReference type="PROSITE" id="PS00170">
    <property type="entry name" value="CSA_PPIASE_1"/>
    <property type="match status" value="1"/>
</dbReference>
<dbReference type="GO" id="GO:0006457">
    <property type="term" value="P:protein folding"/>
    <property type="evidence" value="ECO:0007669"/>
    <property type="project" value="InterPro"/>
</dbReference>
<dbReference type="InterPro" id="IPR024936">
    <property type="entry name" value="Cyclophilin-type_PPIase"/>
</dbReference>
<evidence type="ECO:0000259" key="6">
    <source>
        <dbReference type="PROSITE" id="PS50072"/>
    </source>
</evidence>
<comment type="catalytic activity">
    <reaction evidence="5">
        <text>[protein]-peptidylproline (omega=180) = [protein]-peptidylproline (omega=0)</text>
        <dbReference type="Rhea" id="RHEA:16237"/>
        <dbReference type="Rhea" id="RHEA-COMP:10747"/>
        <dbReference type="Rhea" id="RHEA-COMP:10748"/>
        <dbReference type="ChEBI" id="CHEBI:83833"/>
        <dbReference type="ChEBI" id="CHEBI:83834"/>
        <dbReference type="EC" id="5.2.1.8"/>
    </reaction>
</comment>
<dbReference type="Proteomes" id="UP000549457">
    <property type="component" value="Unassembled WGS sequence"/>
</dbReference>
<protein>
    <recommendedName>
        <fullName evidence="5">Peptidyl-prolyl cis-trans isomerase</fullName>
        <shortName evidence="5">PPIase</shortName>
        <ecNumber evidence="5">5.2.1.8</ecNumber>
    </recommendedName>
</protein>
<dbReference type="InterPro" id="IPR044666">
    <property type="entry name" value="Cyclophilin_A-like"/>
</dbReference>
<keyword evidence="8" id="KW-1185">Reference proteome</keyword>
<accession>A0A840SSP9</accession>
<reference evidence="7 8" key="1">
    <citation type="submission" date="2020-08" db="EMBL/GenBank/DDBJ databases">
        <title>Genomic Encyclopedia of Type Strains, Phase IV (KMG-IV): sequencing the most valuable type-strain genomes for metagenomic binning, comparative biology and taxonomic classification.</title>
        <authorList>
            <person name="Goeker M."/>
        </authorList>
    </citation>
    <scope>NUCLEOTIDE SEQUENCE [LARGE SCALE GENOMIC DNA]</scope>
    <source>
        <strain evidence="7 8">DSM 101730</strain>
    </source>
</reference>
<dbReference type="PANTHER" id="PTHR45625:SF4">
    <property type="entry name" value="PEPTIDYLPROLYL ISOMERASE DOMAIN AND WD REPEAT-CONTAINING PROTEIN 1"/>
    <property type="match status" value="1"/>
</dbReference>